<protein>
    <submittedName>
        <fullName evidence="2">Uncharacterized protein</fullName>
    </submittedName>
</protein>
<dbReference type="EMBL" id="CM008046">
    <property type="protein sequence ID" value="PVH66312.1"/>
    <property type="molecule type" value="Genomic_DNA"/>
</dbReference>
<sequence>MLKIDYDAPYSLTVIIASNTSARRRMSGHQQRQKKTERGRYALALLVRISSYFAFGRWLTISSLSMLKVKLFSSCTEEMYIY</sequence>
<evidence type="ECO:0000313" key="2">
    <source>
        <dbReference type="EMBL" id="PVH66312.1"/>
    </source>
</evidence>
<dbReference type="Gramene" id="PVH66312">
    <property type="protein sequence ID" value="PVH66312"/>
    <property type="gene ID" value="PAHAL_1G203700"/>
</dbReference>
<dbReference type="AlphaFoldDB" id="A0A2T8KW02"/>
<proteinExistence type="predicted"/>
<gene>
    <name evidence="2" type="ORF">PAHAL_1G203700</name>
</gene>
<keyword evidence="1" id="KW-0472">Membrane</keyword>
<evidence type="ECO:0000256" key="1">
    <source>
        <dbReference type="SAM" id="Phobius"/>
    </source>
</evidence>
<keyword evidence="1" id="KW-1133">Transmembrane helix</keyword>
<feature type="transmembrane region" description="Helical" evidence="1">
    <location>
        <begin position="41"/>
        <end position="61"/>
    </location>
</feature>
<keyword evidence="1" id="KW-0812">Transmembrane</keyword>
<dbReference type="Proteomes" id="UP000243499">
    <property type="component" value="Chromosome 1"/>
</dbReference>
<name>A0A2T8KW02_9POAL</name>
<organism evidence="2">
    <name type="scientific">Panicum hallii</name>
    <dbReference type="NCBI Taxonomy" id="206008"/>
    <lineage>
        <taxon>Eukaryota</taxon>
        <taxon>Viridiplantae</taxon>
        <taxon>Streptophyta</taxon>
        <taxon>Embryophyta</taxon>
        <taxon>Tracheophyta</taxon>
        <taxon>Spermatophyta</taxon>
        <taxon>Magnoliopsida</taxon>
        <taxon>Liliopsida</taxon>
        <taxon>Poales</taxon>
        <taxon>Poaceae</taxon>
        <taxon>PACMAD clade</taxon>
        <taxon>Panicoideae</taxon>
        <taxon>Panicodae</taxon>
        <taxon>Paniceae</taxon>
        <taxon>Panicinae</taxon>
        <taxon>Panicum</taxon>
        <taxon>Panicum sect. Panicum</taxon>
    </lineage>
</organism>
<reference evidence="2" key="1">
    <citation type="submission" date="2018-04" db="EMBL/GenBank/DDBJ databases">
        <title>WGS assembly of Panicum hallii.</title>
        <authorList>
            <person name="Lovell J."/>
            <person name="Jenkins J."/>
            <person name="Lowry D."/>
            <person name="Mamidi S."/>
            <person name="Sreedasyam A."/>
            <person name="Weng X."/>
            <person name="Barry K."/>
            <person name="Bonette J."/>
            <person name="Campitelli B."/>
            <person name="Daum C."/>
            <person name="Gordon S."/>
            <person name="Gould B."/>
            <person name="Lipzen A."/>
            <person name="Macqueen A."/>
            <person name="Palacio-Mejia J."/>
            <person name="Plott C."/>
            <person name="Shakirov E."/>
            <person name="Shu S."/>
            <person name="Yoshinaga Y."/>
            <person name="Zane M."/>
            <person name="Rokhsar D."/>
            <person name="Grimwood J."/>
            <person name="Schmutz J."/>
            <person name="Juenger T."/>
        </authorList>
    </citation>
    <scope>NUCLEOTIDE SEQUENCE [LARGE SCALE GENOMIC DNA]</scope>
    <source>
        <strain evidence="2">FIL2</strain>
    </source>
</reference>
<accession>A0A2T8KW02</accession>